<organism evidence="1">
    <name type="scientific">Siphoviridae sp. ctvod4</name>
    <dbReference type="NCBI Taxonomy" id="2827595"/>
    <lineage>
        <taxon>Viruses</taxon>
        <taxon>Duplodnaviria</taxon>
        <taxon>Heunggongvirae</taxon>
        <taxon>Uroviricota</taxon>
        <taxon>Caudoviricetes</taxon>
    </lineage>
</organism>
<sequence length="34" mass="4146">MVEIKKVKRCQYNNVGETYMLLLENKQDFQRVNI</sequence>
<reference evidence="1" key="1">
    <citation type="journal article" date="2021" name="Proc. Natl. Acad. Sci. U.S.A.">
        <title>A Catalog of Tens of Thousands of Viruses from Human Metagenomes Reveals Hidden Associations with Chronic Diseases.</title>
        <authorList>
            <person name="Tisza M.J."/>
            <person name="Buck C.B."/>
        </authorList>
    </citation>
    <scope>NUCLEOTIDE SEQUENCE</scope>
    <source>
        <strain evidence="1">Ctvod4</strain>
    </source>
</reference>
<dbReference type="EMBL" id="BK015869">
    <property type="protein sequence ID" value="DAD70647.1"/>
    <property type="molecule type" value="Genomic_DNA"/>
</dbReference>
<proteinExistence type="predicted"/>
<name>A0A8S5LLC4_9CAUD</name>
<accession>A0A8S5LLC4</accession>
<evidence type="ECO:0000313" key="1">
    <source>
        <dbReference type="EMBL" id="DAD70647.1"/>
    </source>
</evidence>
<protein>
    <submittedName>
        <fullName evidence="1">UBA-like domain protein</fullName>
    </submittedName>
</protein>